<sequence>MLPPVQLIPGSISEILVAASETGQITTADRYGLLAAVCEESLPEEDARAINRLLRAIRKGKIKVVDRMF</sequence>
<reference evidence="1 2" key="1">
    <citation type="submission" date="2021-08" db="EMBL/GenBank/DDBJ databases">
        <title>Draft genome sequence of Spirulina subsalsa with high tolerance to salinity and hype-accumulation of phycocyanin.</title>
        <authorList>
            <person name="Pei H."/>
            <person name="Jiang L."/>
        </authorList>
    </citation>
    <scope>NUCLEOTIDE SEQUENCE [LARGE SCALE GENOMIC DNA]</scope>
    <source>
        <strain evidence="1 2">FACHB-351</strain>
    </source>
</reference>
<dbReference type="RefSeq" id="WP_265263985.1">
    <property type="nucleotide sequence ID" value="NZ_JAIHOM010000031.1"/>
</dbReference>
<evidence type="ECO:0000313" key="1">
    <source>
        <dbReference type="EMBL" id="MCW6036238.1"/>
    </source>
</evidence>
<dbReference type="EMBL" id="JAIHOM010000031">
    <property type="protein sequence ID" value="MCW6036238.1"/>
    <property type="molecule type" value="Genomic_DNA"/>
</dbReference>
<name>A0ABT3L3Z1_9CYAN</name>
<gene>
    <name evidence="1" type="ORF">K4A83_08130</name>
</gene>
<dbReference type="Proteomes" id="UP001526426">
    <property type="component" value="Unassembled WGS sequence"/>
</dbReference>
<comment type="caution">
    <text evidence="1">The sequence shown here is derived from an EMBL/GenBank/DDBJ whole genome shotgun (WGS) entry which is preliminary data.</text>
</comment>
<accession>A0ABT3L3Z1</accession>
<protein>
    <submittedName>
        <fullName evidence="1">Uncharacterized protein</fullName>
    </submittedName>
</protein>
<proteinExistence type="predicted"/>
<keyword evidence="2" id="KW-1185">Reference proteome</keyword>
<organism evidence="1 2">
    <name type="scientific">Spirulina subsalsa FACHB-351</name>
    <dbReference type="NCBI Taxonomy" id="234711"/>
    <lineage>
        <taxon>Bacteria</taxon>
        <taxon>Bacillati</taxon>
        <taxon>Cyanobacteriota</taxon>
        <taxon>Cyanophyceae</taxon>
        <taxon>Spirulinales</taxon>
        <taxon>Spirulinaceae</taxon>
        <taxon>Spirulina</taxon>
    </lineage>
</organism>
<evidence type="ECO:0000313" key="2">
    <source>
        <dbReference type="Proteomes" id="UP001526426"/>
    </source>
</evidence>